<dbReference type="EMBL" id="JAAIIH010000014">
    <property type="protein sequence ID" value="NMN01015.1"/>
    <property type="molecule type" value="Genomic_DNA"/>
</dbReference>
<dbReference type="SUPFAM" id="SSF52540">
    <property type="entry name" value="P-loop containing nucleoside triphosphate hydrolases"/>
    <property type="match status" value="1"/>
</dbReference>
<dbReference type="Gene3D" id="3.40.50.300">
    <property type="entry name" value="P-loop containing nucleotide triphosphate hydrolases"/>
    <property type="match status" value="1"/>
</dbReference>
<dbReference type="PANTHER" id="PTHR13696">
    <property type="entry name" value="P-LOOP CONTAINING NUCLEOSIDE TRIPHOSPHATE HYDROLASE"/>
    <property type="match status" value="1"/>
</dbReference>
<reference evidence="4 5" key="1">
    <citation type="submission" date="2020-02" db="EMBL/GenBank/DDBJ databases">
        <title>Characterization of phylogenetic diversity of novel bifidobacterial species isolated in Czech ZOOs.</title>
        <authorList>
            <person name="Lugli G.A."/>
            <person name="Vera N.B."/>
            <person name="Ventura M."/>
        </authorList>
    </citation>
    <scope>NUCLEOTIDE SEQUENCE [LARGE SCALE GENOMIC DNA]</scope>
    <source>
        <strain evidence="4 5">DSM 109958</strain>
    </source>
</reference>
<sequence length="321" mass="34499">MPSGDDEFESADDVIRRIFGDGESSLGAQMASTAERSKALDAKPVPRPARTRFIAVANQKGGVGKTTSTVNIAAALAKAGSHVLVIDMDPQGNASTALGIPHGSGQPSVYDVIEGRSGIADIMVQCPDFPTLHVVPSSIDLSGAELELADMQNRNTVLKQALQTFLSQSGTHYDYVFFDCAPSLGLLVLNALCAAHEVFIPIQAEYYALEGLGQLVHTIGLAQSTLNRNLIISTILITMYDRRTLLSKEVYDEVKRHYPALVLNTTIPRSVRISEAPSFNQTVIAYDPHGAGAVAYREAALEMAERSASVLQQIEDTRNEG</sequence>
<dbReference type="CDD" id="cd02042">
    <property type="entry name" value="ParAB_family"/>
    <property type="match status" value="1"/>
</dbReference>
<organism evidence="4 5">
    <name type="scientific">Bifidobacterium moraviense</name>
    <dbReference type="NCBI Taxonomy" id="2675323"/>
    <lineage>
        <taxon>Bacteria</taxon>
        <taxon>Bacillati</taxon>
        <taxon>Actinomycetota</taxon>
        <taxon>Actinomycetes</taxon>
        <taxon>Bifidobacteriales</taxon>
        <taxon>Bifidobacteriaceae</taxon>
        <taxon>Bifidobacterium</taxon>
    </lineage>
</organism>
<dbReference type="InterPro" id="IPR027417">
    <property type="entry name" value="P-loop_NTPase"/>
</dbReference>
<dbReference type="Pfam" id="PF13614">
    <property type="entry name" value="AAA_31"/>
    <property type="match status" value="1"/>
</dbReference>
<protein>
    <submittedName>
        <fullName evidence="4">Chromosome partitioning protein</fullName>
    </submittedName>
</protein>
<keyword evidence="5" id="KW-1185">Reference proteome</keyword>
<name>A0A7Y0I078_9BIFI</name>
<proteinExistence type="inferred from homology"/>
<comment type="function">
    <text evidence="2">May play a role in septum formation.</text>
</comment>
<dbReference type="RefSeq" id="WP_169276097.1">
    <property type="nucleotide sequence ID" value="NZ_JAAIIH010000014.1"/>
</dbReference>
<evidence type="ECO:0000313" key="5">
    <source>
        <dbReference type="Proteomes" id="UP000588277"/>
    </source>
</evidence>
<dbReference type="PANTHER" id="PTHR13696:SF52">
    <property type="entry name" value="PARA FAMILY PROTEIN CT_582"/>
    <property type="match status" value="1"/>
</dbReference>
<dbReference type="Proteomes" id="UP000588277">
    <property type="component" value="Unassembled WGS sequence"/>
</dbReference>
<gene>
    <name evidence="4" type="ORF">G1C96_1597</name>
</gene>
<dbReference type="AlphaFoldDB" id="A0A7Y0I078"/>
<evidence type="ECO:0000256" key="1">
    <source>
        <dbReference type="ARBA" id="ARBA00006976"/>
    </source>
</evidence>
<evidence type="ECO:0000259" key="3">
    <source>
        <dbReference type="Pfam" id="PF13614"/>
    </source>
</evidence>
<evidence type="ECO:0000313" key="4">
    <source>
        <dbReference type="EMBL" id="NMN01015.1"/>
    </source>
</evidence>
<comment type="similarity">
    <text evidence="1">Belongs to the ParA family.</text>
</comment>
<comment type="caution">
    <text evidence="4">The sequence shown here is derived from an EMBL/GenBank/DDBJ whole genome shotgun (WGS) entry which is preliminary data.</text>
</comment>
<dbReference type="FunFam" id="3.40.50.300:FF:000285">
    <property type="entry name" value="Sporulation initiation inhibitor Soj"/>
    <property type="match status" value="1"/>
</dbReference>
<dbReference type="InterPro" id="IPR050678">
    <property type="entry name" value="DNA_Partitioning_ATPase"/>
</dbReference>
<feature type="domain" description="AAA" evidence="3">
    <location>
        <begin position="52"/>
        <end position="231"/>
    </location>
</feature>
<evidence type="ECO:0000256" key="2">
    <source>
        <dbReference type="ARBA" id="ARBA00059092"/>
    </source>
</evidence>
<dbReference type="InterPro" id="IPR025669">
    <property type="entry name" value="AAA_dom"/>
</dbReference>
<accession>A0A7Y0I078</accession>